<keyword evidence="8" id="KW-1185">Reference proteome</keyword>
<dbReference type="GO" id="GO:0005886">
    <property type="term" value="C:plasma membrane"/>
    <property type="evidence" value="ECO:0007669"/>
    <property type="project" value="TreeGrafter"/>
</dbReference>
<name>D9SWY6_CLOC7</name>
<comment type="subcellular location">
    <subcellularLocation>
        <location evidence="1">Membrane</location>
        <topology evidence="1">Multi-pass membrane protein</topology>
    </subcellularLocation>
</comment>
<dbReference type="HOGENOM" id="CLU_116732_2_2_9"/>
<feature type="domain" description="NfeD-like C-terminal" evidence="6">
    <location>
        <begin position="82"/>
        <end position="137"/>
    </location>
</feature>
<dbReference type="RefSeq" id="WP_010077445.1">
    <property type="nucleotide sequence ID" value="NC_014393.1"/>
</dbReference>
<protein>
    <recommendedName>
        <fullName evidence="6">NfeD-like C-terminal domain-containing protein</fullName>
    </recommendedName>
</protein>
<dbReference type="EMBL" id="CP002160">
    <property type="protein sequence ID" value="ADL51347.1"/>
    <property type="molecule type" value="Genomic_DNA"/>
</dbReference>
<dbReference type="InterPro" id="IPR012340">
    <property type="entry name" value="NA-bd_OB-fold"/>
</dbReference>
<keyword evidence="4 5" id="KW-0472">Membrane</keyword>
<accession>D9SWY6</accession>
<reference evidence="7 8" key="1">
    <citation type="submission" date="2010-08" db="EMBL/GenBank/DDBJ databases">
        <title>Complete sequence of Clostridium cellulovorans 743B.</title>
        <authorList>
            <consortium name="US DOE Joint Genome Institute"/>
            <person name="Lucas S."/>
            <person name="Copeland A."/>
            <person name="Lapidus A."/>
            <person name="Cheng J.-F."/>
            <person name="Bruce D."/>
            <person name="Goodwin L."/>
            <person name="Pitluck S."/>
            <person name="Chertkov O."/>
            <person name="Detter J.C."/>
            <person name="Han C."/>
            <person name="Tapia R."/>
            <person name="Land M."/>
            <person name="Hauser L."/>
            <person name="Chang Y.-J."/>
            <person name="Jeffries C."/>
            <person name="Kyrpides N."/>
            <person name="Ivanova N."/>
            <person name="Mikhailova N."/>
            <person name="Hemme C.L."/>
            <person name="Woyke T."/>
        </authorList>
    </citation>
    <scope>NUCLEOTIDE SEQUENCE [LARGE SCALE GENOMIC DNA]</scope>
    <source>
        <strain evidence="8">ATCC 35296 / DSM 3052 / OCM 3 / 743B</strain>
    </source>
</reference>
<gene>
    <name evidence="7" type="ordered locus">Clocel_1600</name>
</gene>
<proteinExistence type="predicted"/>
<evidence type="ECO:0000259" key="6">
    <source>
        <dbReference type="Pfam" id="PF01957"/>
    </source>
</evidence>
<dbReference type="STRING" id="573061.Clocel_1600"/>
<dbReference type="InterPro" id="IPR052165">
    <property type="entry name" value="Membrane_assoc_protease"/>
</dbReference>
<evidence type="ECO:0000256" key="3">
    <source>
        <dbReference type="ARBA" id="ARBA00022989"/>
    </source>
</evidence>
<keyword evidence="3 5" id="KW-1133">Transmembrane helix</keyword>
<organism evidence="7 8">
    <name type="scientific">Clostridium cellulovorans (strain ATCC 35296 / DSM 3052 / OCM 3 / 743B)</name>
    <dbReference type="NCBI Taxonomy" id="573061"/>
    <lineage>
        <taxon>Bacteria</taxon>
        <taxon>Bacillati</taxon>
        <taxon>Bacillota</taxon>
        <taxon>Clostridia</taxon>
        <taxon>Eubacteriales</taxon>
        <taxon>Clostridiaceae</taxon>
        <taxon>Clostridium</taxon>
    </lineage>
</organism>
<dbReference type="KEGG" id="ccb:Clocel_1600"/>
<dbReference type="Proteomes" id="UP000002730">
    <property type="component" value="Chromosome"/>
</dbReference>
<evidence type="ECO:0000313" key="7">
    <source>
        <dbReference type="EMBL" id="ADL51347.1"/>
    </source>
</evidence>
<evidence type="ECO:0000313" key="8">
    <source>
        <dbReference type="Proteomes" id="UP000002730"/>
    </source>
</evidence>
<keyword evidence="2 5" id="KW-0812">Transmembrane</keyword>
<dbReference type="PANTHER" id="PTHR33507">
    <property type="entry name" value="INNER MEMBRANE PROTEIN YBBJ"/>
    <property type="match status" value="1"/>
</dbReference>
<dbReference type="eggNOG" id="COG1585">
    <property type="taxonomic scope" value="Bacteria"/>
</dbReference>
<dbReference type="OrthoDB" id="1726749at2"/>
<dbReference type="PANTHER" id="PTHR33507:SF3">
    <property type="entry name" value="INNER MEMBRANE PROTEIN YBBJ"/>
    <property type="match status" value="1"/>
</dbReference>
<feature type="transmembrane region" description="Helical" evidence="5">
    <location>
        <begin position="43"/>
        <end position="66"/>
    </location>
</feature>
<evidence type="ECO:0000256" key="4">
    <source>
        <dbReference type="ARBA" id="ARBA00023136"/>
    </source>
</evidence>
<evidence type="ECO:0000256" key="5">
    <source>
        <dbReference type="SAM" id="Phobius"/>
    </source>
</evidence>
<dbReference type="SUPFAM" id="SSF141322">
    <property type="entry name" value="NfeD domain-like"/>
    <property type="match status" value="1"/>
</dbReference>
<sequence length="139" mass="15518">MVMFWIGILVVCVLVDLLTSNFLFIWIGFGAIAALVCEILGLSIPVQIIAGVIVSSISTAVGYPLSKKLLKKTVKKTLTQEENYIGQKFKAIEDITDEGKISLNGAYWRAKNIGEKIFKDEYFEVIDIQGNKIIIKKYV</sequence>
<evidence type="ECO:0000256" key="2">
    <source>
        <dbReference type="ARBA" id="ARBA00022692"/>
    </source>
</evidence>
<dbReference type="InterPro" id="IPR002810">
    <property type="entry name" value="NfeD-like_C"/>
</dbReference>
<dbReference type="Gene3D" id="2.40.50.140">
    <property type="entry name" value="Nucleic acid-binding proteins"/>
    <property type="match status" value="1"/>
</dbReference>
<evidence type="ECO:0000256" key="1">
    <source>
        <dbReference type="ARBA" id="ARBA00004141"/>
    </source>
</evidence>
<dbReference type="AlphaFoldDB" id="D9SWY6"/>
<dbReference type="Pfam" id="PF01957">
    <property type="entry name" value="NfeD"/>
    <property type="match status" value="1"/>
</dbReference>